<keyword evidence="2" id="KW-0235">DNA replication</keyword>
<feature type="domain" description="Helicase C-terminal" evidence="8">
    <location>
        <begin position="48"/>
        <end position="145"/>
    </location>
</feature>
<evidence type="ECO:0000256" key="7">
    <source>
        <dbReference type="ARBA" id="ARBA00023125"/>
    </source>
</evidence>
<dbReference type="GO" id="GO:0005524">
    <property type="term" value="F:ATP binding"/>
    <property type="evidence" value="ECO:0007669"/>
    <property type="project" value="UniProtKB-KW"/>
</dbReference>
<evidence type="ECO:0000256" key="5">
    <source>
        <dbReference type="ARBA" id="ARBA00022833"/>
    </source>
</evidence>
<accession>A0A538U595</accession>
<dbReference type="SMART" id="SM00490">
    <property type="entry name" value="HELICc"/>
    <property type="match status" value="1"/>
</dbReference>
<dbReference type="Gene3D" id="3.40.50.300">
    <property type="entry name" value="P-loop containing nucleotide triphosphate hydrolases"/>
    <property type="match status" value="1"/>
</dbReference>
<name>A0A538U595_UNCEI</name>
<dbReference type="GO" id="GO:0006310">
    <property type="term" value="P:DNA recombination"/>
    <property type="evidence" value="ECO:0007669"/>
    <property type="project" value="InterPro"/>
</dbReference>
<evidence type="ECO:0000313" key="9">
    <source>
        <dbReference type="EMBL" id="TMQ71072.1"/>
    </source>
</evidence>
<reference evidence="9 10" key="1">
    <citation type="journal article" date="2019" name="Nat. Microbiol.">
        <title>Mediterranean grassland soil C-N compound turnover is dependent on rainfall and depth, and is mediated by genomically divergent microorganisms.</title>
        <authorList>
            <person name="Diamond S."/>
            <person name="Andeer P.F."/>
            <person name="Li Z."/>
            <person name="Crits-Christoph A."/>
            <person name="Burstein D."/>
            <person name="Anantharaman K."/>
            <person name="Lane K.R."/>
            <person name="Thomas B.C."/>
            <person name="Pan C."/>
            <person name="Northen T.R."/>
            <person name="Banfield J.F."/>
        </authorList>
    </citation>
    <scope>NUCLEOTIDE SEQUENCE [LARGE SCALE GENOMIC DNA]</scope>
    <source>
        <strain evidence="9">WS_10</strain>
    </source>
</reference>
<sequence length="287" mass="31063">MAAATPITRSHLVPRSWRCHYCDHQEPARTQCPSCGGTLFRFSGSGTQRAERELLRALPETRLLRLDTDVARERARPEAILGAFARGDADVLLGTQMVAKGFDFPRVTLVGVLDADVALHLPDFRAAERTFQLLIQVAGRAGRGRAPGEVLVQTCSPDHPAIAAAVTGDTARFVEDELAERRDAGYPPDRRLATLLMAGPDVSQVEAAAEGCAEVLRPIAEERRVVVLGPAPQTLAKLRGRHRWHLLLKGESAAVRATAAAGLDWAESRARPGSVRVQVDVDPVDVL</sequence>
<protein>
    <submittedName>
        <fullName evidence="9">Primosomal protein N</fullName>
    </submittedName>
</protein>
<dbReference type="GO" id="GO:1990077">
    <property type="term" value="C:primosome complex"/>
    <property type="evidence" value="ECO:0007669"/>
    <property type="project" value="UniProtKB-KW"/>
</dbReference>
<keyword evidence="1" id="KW-0639">Primosome</keyword>
<keyword evidence="7" id="KW-0238">DNA-binding</keyword>
<gene>
    <name evidence="9" type="primary">priA</name>
    <name evidence="9" type="ORF">E6K80_06605</name>
</gene>
<evidence type="ECO:0000256" key="1">
    <source>
        <dbReference type="ARBA" id="ARBA00022515"/>
    </source>
</evidence>
<dbReference type="InterPro" id="IPR001650">
    <property type="entry name" value="Helicase_C-like"/>
</dbReference>
<organism evidence="9 10">
    <name type="scientific">Eiseniibacteriota bacterium</name>
    <dbReference type="NCBI Taxonomy" id="2212470"/>
    <lineage>
        <taxon>Bacteria</taxon>
        <taxon>Candidatus Eiseniibacteriota</taxon>
    </lineage>
</organism>
<keyword evidence="6" id="KW-0067">ATP-binding</keyword>
<dbReference type="NCBIfam" id="TIGR00595">
    <property type="entry name" value="priA"/>
    <property type="match status" value="1"/>
</dbReference>
<dbReference type="Pfam" id="PF00271">
    <property type="entry name" value="Helicase_C"/>
    <property type="match status" value="1"/>
</dbReference>
<keyword evidence="4" id="KW-0547">Nucleotide-binding</keyword>
<dbReference type="InterPro" id="IPR027417">
    <property type="entry name" value="P-loop_NTPase"/>
</dbReference>
<dbReference type="Proteomes" id="UP000319836">
    <property type="component" value="Unassembled WGS sequence"/>
</dbReference>
<dbReference type="SUPFAM" id="SSF52540">
    <property type="entry name" value="P-loop containing nucleoside triphosphate hydrolases"/>
    <property type="match status" value="1"/>
</dbReference>
<dbReference type="GO" id="GO:0003677">
    <property type="term" value="F:DNA binding"/>
    <property type="evidence" value="ECO:0007669"/>
    <property type="project" value="UniProtKB-KW"/>
</dbReference>
<keyword evidence="5" id="KW-0862">Zinc</keyword>
<dbReference type="GO" id="GO:0006269">
    <property type="term" value="P:DNA replication, synthesis of primer"/>
    <property type="evidence" value="ECO:0007669"/>
    <property type="project" value="UniProtKB-KW"/>
</dbReference>
<dbReference type="GO" id="GO:0046872">
    <property type="term" value="F:metal ion binding"/>
    <property type="evidence" value="ECO:0007669"/>
    <property type="project" value="UniProtKB-KW"/>
</dbReference>
<dbReference type="GO" id="GO:0006270">
    <property type="term" value="P:DNA replication initiation"/>
    <property type="evidence" value="ECO:0007669"/>
    <property type="project" value="TreeGrafter"/>
</dbReference>
<dbReference type="EMBL" id="VBPA01000155">
    <property type="protein sequence ID" value="TMQ71072.1"/>
    <property type="molecule type" value="Genomic_DNA"/>
</dbReference>
<evidence type="ECO:0000313" key="10">
    <source>
        <dbReference type="Proteomes" id="UP000319836"/>
    </source>
</evidence>
<evidence type="ECO:0000256" key="3">
    <source>
        <dbReference type="ARBA" id="ARBA00022723"/>
    </source>
</evidence>
<comment type="caution">
    <text evidence="9">The sequence shown here is derived from an EMBL/GenBank/DDBJ whole genome shotgun (WGS) entry which is preliminary data.</text>
</comment>
<proteinExistence type="predicted"/>
<dbReference type="PANTHER" id="PTHR30580:SF0">
    <property type="entry name" value="PRIMOSOMAL PROTEIN N"/>
    <property type="match status" value="1"/>
</dbReference>
<dbReference type="InterPro" id="IPR041236">
    <property type="entry name" value="PriA_C"/>
</dbReference>
<dbReference type="AlphaFoldDB" id="A0A538U595"/>
<evidence type="ECO:0000256" key="2">
    <source>
        <dbReference type="ARBA" id="ARBA00022705"/>
    </source>
</evidence>
<dbReference type="GO" id="GO:0006302">
    <property type="term" value="P:double-strand break repair"/>
    <property type="evidence" value="ECO:0007669"/>
    <property type="project" value="InterPro"/>
</dbReference>
<evidence type="ECO:0000256" key="6">
    <source>
        <dbReference type="ARBA" id="ARBA00022840"/>
    </source>
</evidence>
<evidence type="ECO:0000259" key="8">
    <source>
        <dbReference type="SMART" id="SM00490"/>
    </source>
</evidence>
<dbReference type="GO" id="GO:0043138">
    <property type="term" value="F:3'-5' DNA helicase activity"/>
    <property type="evidence" value="ECO:0007669"/>
    <property type="project" value="TreeGrafter"/>
</dbReference>
<keyword evidence="3" id="KW-0479">Metal-binding</keyword>
<dbReference type="PANTHER" id="PTHR30580">
    <property type="entry name" value="PRIMOSOMAL PROTEIN N"/>
    <property type="match status" value="1"/>
</dbReference>
<dbReference type="Pfam" id="PF18074">
    <property type="entry name" value="PriA_C"/>
    <property type="match status" value="1"/>
</dbReference>
<dbReference type="InterPro" id="IPR005259">
    <property type="entry name" value="PriA"/>
</dbReference>
<evidence type="ECO:0000256" key="4">
    <source>
        <dbReference type="ARBA" id="ARBA00022741"/>
    </source>
</evidence>